<feature type="region of interest" description="Disordered" evidence="1">
    <location>
        <begin position="184"/>
        <end position="214"/>
    </location>
</feature>
<dbReference type="Proteomes" id="UP000265816">
    <property type="component" value="Unassembled WGS sequence"/>
</dbReference>
<dbReference type="EMBL" id="QWVT01000024">
    <property type="protein sequence ID" value="RID83894.1"/>
    <property type="molecule type" value="Genomic_DNA"/>
</dbReference>
<keyword evidence="3" id="KW-0732">Signal</keyword>
<feature type="transmembrane region" description="Helical" evidence="2">
    <location>
        <begin position="237"/>
        <end position="256"/>
    </location>
</feature>
<comment type="caution">
    <text evidence="4">The sequence shown here is derived from an EMBL/GenBank/DDBJ whole genome shotgun (WGS) entry which is preliminary data.</text>
</comment>
<name>A0A398B3B5_9BACI</name>
<dbReference type="OrthoDB" id="1797693at2"/>
<evidence type="ECO:0000256" key="1">
    <source>
        <dbReference type="SAM" id="MobiDB-lite"/>
    </source>
</evidence>
<feature type="compositionally biased region" description="Polar residues" evidence="1">
    <location>
        <begin position="197"/>
        <end position="208"/>
    </location>
</feature>
<feature type="chain" id="PRO_5017284971" evidence="3">
    <location>
        <begin position="22"/>
        <end position="330"/>
    </location>
</feature>
<keyword evidence="2" id="KW-0812">Transmembrane</keyword>
<evidence type="ECO:0000256" key="3">
    <source>
        <dbReference type="SAM" id="SignalP"/>
    </source>
</evidence>
<proteinExistence type="predicted"/>
<evidence type="ECO:0000313" key="4">
    <source>
        <dbReference type="EMBL" id="RID83894.1"/>
    </source>
</evidence>
<keyword evidence="2" id="KW-1133">Transmembrane helix</keyword>
<evidence type="ECO:0000313" key="5">
    <source>
        <dbReference type="Proteomes" id="UP000265816"/>
    </source>
</evidence>
<reference evidence="4 5" key="1">
    <citation type="submission" date="2018-08" db="EMBL/GenBank/DDBJ databases">
        <title>Bacillus jemisoniae sp. nov., Bacillus chryseoplanitiae sp. nov., Bacillus resnikiae sp. nov., and Bacillus frankliniae sp. nov., isolated from Viking spacecraft and associated surfaces.</title>
        <authorList>
            <person name="Seuylemezian A."/>
            <person name="Vaishampayan P."/>
        </authorList>
    </citation>
    <scope>NUCLEOTIDE SEQUENCE [LARGE SCALE GENOMIC DNA]</scope>
    <source>
        <strain evidence="4 5">JJ-247</strain>
    </source>
</reference>
<accession>A0A398B3B5</accession>
<keyword evidence="5" id="KW-1185">Reference proteome</keyword>
<protein>
    <submittedName>
        <fullName evidence="4">Uncharacterized protein</fullName>
    </submittedName>
</protein>
<feature type="signal peptide" evidence="3">
    <location>
        <begin position="1"/>
        <end position="21"/>
    </location>
</feature>
<sequence length="330" mass="36433">MKKLCVLLVSIMLFPFGLASASVQADGLKVDMHYVVVEPDGNGSVLVKHMVSYTNPGEKEYQGNGNGSISVTLPKGAINLQVQDESLGAKPNAAGFSVSKPVPGKGSIVLPYTYQMPAGIPIAFSLDYPLEIMQVLVPDGKGSIEFIGAESSSPQQIDIDGRSFWMYSLEHVDPGKEIKFAYAKDQQPASGEDPATIDSSKNPSTASDVTRKAPDFHNPGHIRLWEQSALKKFNPHVLLVVLGMILFSGISYYSYFRWKNRIEDAKFGADEEEAAFKQLLARQNAIMDKIMELEDTYAQGKVSEEEYSVKLDAYKEHLVQVKMNLRQFVE</sequence>
<keyword evidence="2" id="KW-0472">Membrane</keyword>
<gene>
    <name evidence="4" type="ORF">D1970_14950</name>
</gene>
<dbReference type="RefSeq" id="WP_119113669.1">
    <property type="nucleotide sequence ID" value="NZ_CBCSEO010000005.1"/>
</dbReference>
<organism evidence="4 5">
    <name type="scientific">Mesobacillus zeae</name>
    <dbReference type="NCBI Taxonomy" id="1917180"/>
    <lineage>
        <taxon>Bacteria</taxon>
        <taxon>Bacillati</taxon>
        <taxon>Bacillota</taxon>
        <taxon>Bacilli</taxon>
        <taxon>Bacillales</taxon>
        <taxon>Bacillaceae</taxon>
        <taxon>Mesobacillus</taxon>
    </lineage>
</organism>
<dbReference type="AlphaFoldDB" id="A0A398B3B5"/>
<evidence type="ECO:0000256" key="2">
    <source>
        <dbReference type="SAM" id="Phobius"/>
    </source>
</evidence>